<evidence type="ECO:0000256" key="1">
    <source>
        <dbReference type="SAM" id="MobiDB-lite"/>
    </source>
</evidence>
<organism evidence="2 3">
    <name type="scientific">Caligus rogercresseyi</name>
    <name type="common">Sea louse</name>
    <dbReference type="NCBI Taxonomy" id="217165"/>
    <lineage>
        <taxon>Eukaryota</taxon>
        <taxon>Metazoa</taxon>
        <taxon>Ecdysozoa</taxon>
        <taxon>Arthropoda</taxon>
        <taxon>Crustacea</taxon>
        <taxon>Multicrustacea</taxon>
        <taxon>Hexanauplia</taxon>
        <taxon>Copepoda</taxon>
        <taxon>Siphonostomatoida</taxon>
        <taxon>Caligidae</taxon>
        <taxon>Caligus</taxon>
    </lineage>
</organism>
<dbReference type="Proteomes" id="UP000595437">
    <property type="component" value="Chromosome 7"/>
</dbReference>
<gene>
    <name evidence="2" type="ORF">FKW44_011147</name>
</gene>
<reference evidence="3" key="1">
    <citation type="submission" date="2021-01" db="EMBL/GenBank/DDBJ databases">
        <title>Caligus Genome Assembly.</title>
        <authorList>
            <person name="Gallardo-Escarate C."/>
        </authorList>
    </citation>
    <scope>NUCLEOTIDE SEQUENCE [LARGE SCALE GENOMIC DNA]</scope>
</reference>
<proteinExistence type="predicted"/>
<feature type="region of interest" description="Disordered" evidence="1">
    <location>
        <begin position="1"/>
        <end position="49"/>
    </location>
</feature>
<sequence>MNSNSSFPEGRIHSTSKVGQQQLSRTFLKDPTRLSKLHGAPSSSPGSIT</sequence>
<name>A0A7T8HIL7_CALRO</name>
<protein>
    <submittedName>
        <fullName evidence="2">Uncharacterized protein</fullName>
    </submittedName>
</protein>
<dbReference type="EMBL" id="CP045896">
    <property type="protein sequence ID" value="QQP50220.1"/>
    <property type="molecule type" value="Genomic_DNA"/>
</dbReference>
<dbReference type="AlphaFoldDB" id="A0A7T8HIL7"/>
<evidence type="ECO:0000313" key="2">
    <source>
        <dbReference type="EMBL" id="QQP50220.1"/>
    </source>
</evidence>
<feature type="compositionally biased region" description="Polar residues" evidence="1">
    <location>
        <begin position="1"/>
        <end position="25"/>
    </location>
</feature>
<accession>A0A7T8HIL7</accession>
<evidence type="ECO:0000313" key="3">
    <source>
        <dbReference type="Proteomes" id="UP000595437"/>
    </source>
</evidence>
<keyword evidence="3" id="KW-1185">Reference proteome</keyword>